<feature type="compositionally biased region" description="Basic and acidic residues" evidence="2">
    <location>
        <begin position="224"/>
        <end position="238"/>
    </location>
</feature>
<feature type="compositionally biased region" description="Basic and acidic residues" evidence="2">
    <location>
        <begin position="315"/>
        <end position="330"/>
    </location>
</feature>
<dbReference type="PRINTS" id="PR00828">
    <property type="entry name" value="FORMIN"/>
</dbReference>
<dbReference type="InterPro" id="IPR001265">
    <property type="entry name" value="Formin_Cappuccino_subfam"/>
</dbReference>
<feature type="compositionally biased region" description="Pro residues" evidence="2">
    <location>
        <begin position="794"/>
        <end position="814"/>
    </location>
</feature>
<feature type="compositionally biased region" description="Basic and acidic residues" evidence="2">
    <location>
        <begin position="563"/>
        <end position="588"/>
    </location>
</feature>
<feature type="compositionally biased region" description="Basic and acidic residues" evidence="2">
    <location>
        <begin position="456"/>
        <end position="467"/>
    </location>
</feature>
<evidence type="ECO:0000256" key="2">
    <source>
        <dbReference type="SAM" id="MobiDB-lite"/>
    </source>
</evidence>
<feature type="compositionally biased region" description="Basic and acidic residues" evidence="2">
    <location>
        <begin position="600"/>
        <end position="619"/>
    </location>
</feature>
<dbReference type="InterPro" id="IPR051425">
    <property type="entry name" value="Formin_Homology"/>
</dbReference>
<dbReference type="AlphaFoldDB" id="A0A8C5CJM3"/>
<dbReference type="GO" id="GO:0008017">
    <property type="term" value="F:microtubule binding"/>
    <property type="evidence" value="ECO:0007669"/>
    <property type="project" value="InterPro"/>
</dbReference>
<feature type="compositionally biased region" description="Polar residues" evidence="2">
    <location>
        <begin position="364"/>
        <end position="376"/>
    </location>
</feature>
<proteinExistence type="predicted"/>
<feature type="compositionally biased region" description="Low complexity" evidence="2">
    <location>
        <begin position="388"/>
        <end position="405"/>
    </location>
</feature>
<reference evidence="3" key="1">
    <citation type="submission" date="2025-08" db="UniProtKB">
        <authorList>
            <consortium name="Ensembl"/>
        </authorList>
    </citation>
    <scope>IDENTIFICATION</scope>
</reference>
<dbReference type="GO" id="GO:0005884">
    <property type="term" value="C:actin filament"/>
    <property type="evidence" value="ECO:0007669"/>
    <property type="project" value="InterPro"/>
</dbReference>
<dbReference type="PANTHER" id="PTHR45725">
    <property type="entry name" value="FORMIN HOMOLOGY 2 FAMILY MEMBER"/>
    <property type="match status" value="1"/>
</dbReference>
<protein>
    <submittedName>
        <fullName evidence="3">Uncharacterized protein</fullName>
    </submittedName>
</protein>
<organism evidence="3 4">
    <name type="scientific">Gadus morhua</name>
    <name type="common">Atlantic cod</name>
    <dbReference type="NCBI Taxonomy" id="8049"/>
    <lineage>
        <taxon>Eukaryota</taxon>
        <taxon>Metazoa</taxon>
        <taxon>Chordata</taxon>
        <taxon>Craniata</taxon>
        <taxon>Vertebrata</taxon>
        <taxon>Euteleostomi</taxon>
        <taxon>Actinopterygii</taxon>
        <taxon>Neopterygii</taxon>
        <taxon>Teleostei</taxon>
        <taxon>Neoteleostei</taxon>
        <taxon>Acanthomorphata</taxon>
        <taxon>Zeiogadaria</taxon>
        <taxon>Gadariae</taxon>
        <taxon>Gadiformes</taxon>
        <taxon>Gadoidei</taxon>
        <taxon>Gadidae</taxon>
        <taxon>Gadus</taxon>
    </lineage>
</organism>
<dbReference type="GeneTree" id="ENSGT00940000154289"/>
<reference evidence="3" key="2">
    <citation type="submission" date="2025-09" db="UniProtKB">
        <authorList>
            <consortium name="Ensembl"/>
        </authorList>
    </citation>
    <scope>IDENTIFICATION</scope>
</reference>
<evidence type="ECO:0000313" key="4">
    <source>
        <dbReference type="Proteomes" id="UP000694546"/>
    </source>
</evidence>
<dbReference type="Proteomes" id="UP000694546">
    <property type="component" value="Chromosome 21"/>
</dbReference>
<evidence type="ECO:0000256" key="1">
    <source>
        <dbReference type="SAM" id="Coils"/>
    </source>
</evidence>
<feature type="region of interest" description="Disordered" evidence="2">
    <location>
        <begin position="444"/>
        <end position="631"/>
    </location>
</feature>
<dbReference type="GO" id="GO:0045010">
    <property type="term" value="P:actin nucleation"/>
    <property type="evidence" value="ECO:0007669"/>
    <property type="project" value="InterPro"/>
</dbReference>
<keyword evidence="1" id="KW-0175">Coiled coil</keyword>
<feature type="compositionally biased region" description="Basic and acidic residues" evidence="2">
    <location>
        <begin position="475"/>
        <end position="507"/>
    </location>
</feature>
<feature type="region of interest" description="Disordered" evidence="2">
    <location>
        <begin position="214"/>
        <end position="238"/>
    </location>
</feature>
<accession>A0A8C5CJM3</accession>
<feature type="coiled-coil region" evidence="1">
    <location>
        <begin position="638"/>
        <end position="675"/>
    </location>
</feature>
<dbReference type="PANTHER" id="PTHR45725:SF1">
    <property type="entry name" value="DISHEVELLED ASSOCIATED ACTIVATOR OF MORPHOGENESIS, ISOFORM D"/>
    <property type="match status" value="1"/>
</dbReference>
<sequence>MFAISGSSDSEQLERDNAILTFFRTLTGEQNSGVDGTADRDTEVNSHVFLTSDHTYADALKHNEESQNHLVLPVDGNIIMYNALNENHGQETMTEAGVGSVQPEDNSYQLNLSEEFVKGGESEQTAALNRHSRIASYIDVDKETADTKNRPEQNWVDRGDLLYDGLSGLMIIPYEDTPEECPLAADSVVECVTDGCTQPRCPHLLNGLANTHFQSTQSEDDAEEDKRGEPKGGDLLSNEEKDICKSLYESMSGVLMPLDPSTEQVAFELQLYRALSGSWLSPYGPSDLWEDTDPNLTGMESIYEETVTPADISSDLEKSDRRPKTTHEEDHEIVTDIEEGGGEEDILPDNNDAATGFNADLCDSVSQESTEAQSGVMSLPAFPPSSPLPGTSTTTRTTFSASSPTDKPLQLPALFSGLRVFRKGVMGPENDTVAQIKSLLQGSKKELDPEVENNPEDAKVQRRESILDHLSQLLNRRENGADKKEEGTYDRADESELSTRDYKPVIEEEKETDEMESIGEDDINRITDQPEEPTGLQDSPKSPVSGAEAAFDAFKAFFTPRPLRRDPSERFDLRKRIRSDKEVLKGLIERSANNTPGKESPSDGKSEADPPGDGEERTPGRLQAIWPPPRDEKVGLKYTEAEHQAALLQLKRECKEEEEKLQEDHGRALSRLREEHEENLALARLHAQRTLAEAPRRGGLRDACVSTEDDVPRKAFRTVCVQTDRETFLRAPEGGGGGSPQQQMAPPKRLDLASISLSLVGQREDHAPPDVTLPSPSSSSASSPSPSSSSISLLPPPPAPSEPPPVPVSTPPALPLSNATAPTPPPPPPPPPLPAPPPPPMAAPGFPLPPPPPPPPLGLGRAVDGPPRKPAIEPTVPMKPLYWTRIQIQDKK</sequence>
<feature type="region of interest" description="Disordered" evidence="2">
    <location>
        <begin position="309"/>
        <end position="330"/>
    </location>
</feature>
<feature type="compositionally biased region" description="Low complexity" evidence="2">
    <location>
        <begin position="547"/>
        <end position="558"/>
    </location>
</feature>
<feature type="compositionally biased region" description="Low complexity" evidence="2">
    <location>
        <begin position="769"/>
        <end position="793"/>
    </location>
</feature>
<feature type="compositionally biased region" description="Pro residues" evidence="2">
    <location>
        <begin position="822"/>
        <end position="857"/>
    </location>
</feature>
<feature type="compositionally biased region" description="Acidic residues" evidence="2">
    <location>
        <begin position="508"/>
        <end position="521"/>
    </location>
</feature>
<feature type="region of interest" description="Disordered" evidence="2">
    <location>
        <begin position="717"/>
        <end position="877"/>
    </location>
</feature>
<dbReference type="Ensembl" id="ENSGMOT00000050811.1">
    <property type="protein sequence ID" value="ENSGMOP00000061382.1"/>
    <property type="gene ID" value="ENSGMOG00000028233.1"/>
</dbReference>
<evidence type="ECO:0000313" key="3">
    <source>
        <dbReference type="Ensembl" id="ENSGMOP00000061382.1"/>
    </source>
</evidence>
<name>A0A8C5CJM3_GADMO</name>
<keyword evidence="4" id="KW-1185">Reference proteome</keyword>
<feature type="region of interest" description="Disordered" evidence="2">
    <location>
        <begin position="364"/>
        <end position="405"/>
    </location>
</feature>